<dbReference type="OrthoDB" id="678636at2"/>
<comment type="caution">
    <text evidence="1">The sequence shown here is derived from an EMBL/GenBank/DDBJ whole genome shotgun (WGS) entry which is preliminary data.</text>
</comment>
<keyword evidence="2" id="KW-1185">Reference proteome</keyword>
<dbReference type="AlphaFoldDB" id="A0A4R6IYP0"/>
<organism evidence="1 2">
    <name type="scientific">Sediminibacterium goheungense</name>
    <dbReference type="NCBI Taxonomy" id="1086393"/>
    <lineage>
        <taxon>Bacteria</taxon>
        <taxon>Pseudomonadati</taxon>
        <taxon>Bacteroidota</taxon>
        <taxon>Chitinophagia</taxon>
        <taxon>Chitinophagales</taxon>
        <taxon>Chitinophagaceae</taxon>
        <taxon>Sediminibacterium</taxon>
    </lineage>
</organism>
<sequence length="70" mass="8139">MARVILDVPNDKMQPFLKAILNLGLDRHAISSNTPKRRLLSAQNRKILKHLSGSVLLFDWEFFSNELEYE</sequence>
<evidence type="ECO:0000313" key="2">
    <source>
        <dbReference type="Proteomes" id="UP000295741"/>
    </source>
</evidence>
<protein>
    <submittedName>
        <fullName evidence="1">Uncharacterized protein</fullName>
    </submittedName>
</protein>
<gene>
    <name evidence="1" type="ORF">BC659_2394</name>
</gene>
<dbReference type="Proteomes" id="UP000295741">
    <property type="component" value="Unassembled WGS sequence"/>
</dbReference>
<proteinExistence type="predicted"/>
<accession>A0A4R6IYP0</accession>
<name>A0A4R6IYP0_9BACT</name>
<dbReference type="RefSeq" id="WP_133474941.1">
    <property type="nucleotide sequence ID" value="NZ_SNWP01000011.1"/>
</dbReference>
<reference evidence="1 2" key="1">
    <citation type="submission" date="2019-03" db="EMBL/GenBank/DDBJ databases">
        <title>Genomic Encyclopedia of Archaeal and Bacterial Type Strains, Phase II (KMG-II): from individual species to whole genera.</title>
        <authorList>
            <person name="Goeker M."/>
        </authorList>
    </citation>
    <scope>NUCLEOTIDE SEQUENCE [LARGE SCALE GENOMIC DNA]</scope>
    <source>
        <strain evidence="1 2">DSM 28323</strain>
    </source>
</reference>
<dbReference type="EMBL" id="SNWP01000011">
    <property type="protein sequence ID" value="TDO27076.1"/>
    <property type="molecule type" value="Genomic_DNA"/>
</dbReference>
<evidence type="ECO:0000313" key="1">
    <source>
        <dbReference type="EMBL" id="TDO27076.1"/>
    </source>
</evidence>